<dbReference type="AlphaFoldDB" id="A0AAW5R5Q4"/>
<gene>
    <name evidence="1" type="ORF">MUB46_19245</name>
</gene>
<evidence type="ECO:0000313" key="1">
    <source>
        <dbReference type="EMBL" id="MCT8974008.1"/>
    </source>
</evidence>
<proteinExistence type="predicted"/>
<name>A0AAW5R5Q4_9HYPH</name>
<keyword evidence="2" id="KW-1185">Reference proteome</keyword>
<feature type="non-terminal residue" evidence="1">
    <location>
        <position position="1"/>
    </location>
</feature>
<accession>A0AAW5R5Q4</accession>
<dbReference type="EMBL" id="JALIDZ010000010">
    <property type="protein sequence ID" value="MCT8974008.1"/>
    <property type="molecule type" value="Genomic_DNA"/>
</dbReference>
<dbReference type="Proteomes" id="UP001320898">
    <property type="component" value="Unassembled WGS sequence"/>
</dbReference>
<organism evidence="1 2">
    <name type="scientific">Microbaculum marinisediminis</name>
    <dbReference type="NCBI Taxonomy" id="2931392"/>
    <lineage>
        <taxon>Bacteria</taxon>
        <taxon>Pseudomonadati</taxon>
        <taxon>Pseudomonadota</taxon>
        <taxon>Alphaproteobacteria</taxon>
        <taxon>Hyphomicrobiales</taxon>
        <taxon>Tepidamorphaceae</taxon>
        <taxon>Microbaculum</taxon>
    </lineage>
</organism>
<comment type="caution">
    <text evidence="1">The sequence shown here is derived from an EMBL/GenBank/DDBJ whole genome shotgun (WGS) entry which is preliminary data.</text>
</comment>
<protein>
    <submittedName>
        <fullName evidence="1">Uncharacterized protein</fullName>
    </submittedName>
</protein>
<evidence type="ECO:0000313" key="2">
    <source>
        <dbReference type="Proteomes" id="UP001320898"/>
    </source>
</evidence>
<reference evidence="1 2" key="1">
    <citation type="submission" date="2022-04" db="EMBL/GenBank/DDBJ databases">
        <authorList>
            <person name="Ye Y.-Q."/>
            <person name="Du Z.-J."/>
        </authorList>
    </citation>
    <scope>NUCLEOTIDE SEQUENCE [LARGE SCALE GENOMIC DNA]</scope>
    <source>
        <strain evidence="1 2">A6E488</strain>
    </source>
</reference>
<sequence length="201" mass="20843">LDTFDNWFGALADDAVVAGDRKVVAKVMPEARGLWRRMKKTEVIEDALTHAEDVAGGPTHLMTSVKARLRNVKKRKDFTRLYSAKERKAIDAVIRADGLEQAASTISTLTGILGGGGLGASIGGALLGGPVGMAAGGTAGLAASGATRHALGKRSLAKAREAQHLIATGRPLLRPSDPAAGMAARGVLGGMFMPGLEDEDY</sequence>